<keyword evidence="3" id="KW-1185">Reference proteome</keyword>
<dbReference type="KEGG" id="seds:AAY24_08020"/>
<reference evidence="2 3" key="1">
    <citation type="journal article" date="2015" name="Genome Announc.">
        <title>Complete Genome Sequence of Sedimenticola thiotaurini Strain SIP-G1, a Polyphosphate- and Polyhydroxyalkanoate-Accumulating Sulfur-Oxidizing Gammaproteobacterium Isolated from Salt Marsh Sediments.</title>
        <authorList>
            <person name="Flood B.E."/>
            <person name="Jones D.S."/>
            <person name="Bailey J.V."/>
        </authorList>
    </citation>
    <scope>NUCLEOTIDE SEQUENCE [LARGE SCALE GENOMIC DNA]</scope>
    <source>
        <strain evidence="2 3">SIP-G1</strain>
    </source>
</reference>
<dbReference type="Proteomes" id="UP000034410">
    <property type="component" value="Chromosome"/>
</dbReference>
<protein>
    <submittedName>
        <fullName evidence="2">Uncharacterized protein</fullName>
    </submittedName>
</protein>
<feature type="region of interest" description="Disordered" evidence="1">
    <location>
        <begin position="85"/>
        <end position="115"/>
    </location>
</feature>
<proteinExistence type="predicted"/>
<feature type="region of interest" description="Disordered" evidence="1">
    <location>
        <begin position="34"/>
        <end position="67"/>
    </location>
</feature>
<dbReference type="EMBL" id="CP011412">
    <property type="protein sequence ID" value="AKH20305.1"/>
    <property type="molecule type" value="Genomic_DNA"/>
</dbReference>
<accession>A0A0F7JZE9</accession>
<dbReference type="AlphaFoldDB" id="A0A0F7JZE9"/>
<evidence type="ECO:0000313" key="2">
    <source>
        <dbReference type="EMBL" id="AKH20305.1"/>
    </source>
</evidence>
<evidence type="ECO:0000256" key="1">
    <source>
        <dbReference type="SAM" id="MobiDB-lite"/>
    </source>
</evidence>
<feature type="compositionally biased region" description="Low complexity" evidence="1">
    <location>
        <begin position="35"/>
        <end position="48"/>
    </location>
</feature>
<sequence>MQHRRITATGRTMEGGIMVRPPVNRDSGPAATIRATETAGMTTATAPLPRHRPRAIPAPHPATPLRRENQRLVIRPMVMNNLQAIRQQDNRRQITRRPQPGAPKHQPRKQPEIPLLTTRRQRLPGGRRIVIG</sequence>
<name>A0A0F7JZE9_9GAMM</name>
<organism evidence="2 3">
    <name type="scientific">Sedimenticola thiotaurini</name>
    <dbReference type="NCBI Taxonomy" id="1543721"/>
    <lineage>
        <taxon>Bacteria</taxon>
        <taxon>Pseudomonadati</taxon>
        <taxon>Pseudomonadota</taxon>
        <taxon>Gammaproteobacteria</taxon>
        <taxon>Chromatiales</taxon>
        <taxon>Sedimenticolaceae</taxon>
        <taxon>Sedimenticola</taxon>
    </lineage>
</organism>
<gene>
    <name evidence="2" type="ORF">AAY24_08020</name>
</gene>
<evidence type="ECO:0000313" key="3">
    <source>
        <dbReference type="Proteomes" id="UP000034410"/>
    </source>
</evidence>